<gene>
    <name evidence="4" type="ORF">MNBD_GAMMA09-1380</name>
</gene>
<feature type="domain" description="Lnb N-terminal periplasmic" evidence="1">
    <location>
        <begin position="154"/>
        <end position="325"/>
    </location>
</feature>
<sequence length="651" mass="74533">MNNTRFLYNTSQLSKIISLLTIFLSLYLTPAYCAVKNTAQARLTANSDLQLLIAEAQNKSLANREEWLNLLHYKSSGDGSKHLSQVDDLTFFYAENGATNPQNELTATLKAFYITDVTDPDNHAQCRFIARFNWLKSQLNFPEKQLPAVSCPQYTEWSKHVPAHKMSLIFPAYHLNSPSSMFGHTLLRIDPAEKDKASTWLSMAVNFGANIENNDNSMLFAVKGLAGGYSGTFIVTPYYKKIKEYNRYENRDIWEYTLNLTPQETQRMVLHLWELKNIKFDYYFFDENCSYRLLELLQVARPGLKLTEQFGLTAIPVDTVRSIVQAGLTEDIVYRPSQFTNINHLLSQLNDQQKEMVLKISKNTDLVKSDEFTQQDQQQKNIMLDAAYGYLRYQQNDTGKTEANAHNSYQLLEAISNTPEFDSLKAGFTDSQRPEKGHLSRRIALNAGVDNDINFAEFEFRMSFHSLEDRLGGFLQGAQINIGDLSVRATEDRLQLERLNLVDIFSLTPRNQFFTPLSWKVYTGLEQQIINGEEHLTGHVTGGAGVSYDAWSKAYIYALATARLEANSQYTRLIEPALGMSTGLLQHFSSGTAHLEISGEEFLNRDYRQRVKYTQNLTLARNHALQLSILRQRQPDIIFTEARLSYHYFFH</sequence>
<evidence type="ECO:0000259" key="2">
    <source>
        <dbReference type="Pfam" id="PF25222"/>
    </source>
</evidence>
<feature type="domain" description="DUF7840" evidence="2">
    <location>
        <begin position="432"/>
        <end position="649"/>
    </location>
</feature>
<proteinExistence type="predicted"/>
<dbReference type="Pfam" id="PF25225">
    <property type="entry name" value="DUF7843"/>
    <property type="match status" value="1"/>
</dbReference>
<feature type="domain" description="DUF7843" evidence="3">
    <location>
        <begin position="60"/>
        <end position="138"/>
    </location>
</feature>
<dbReference type="InterPro" id="IPR057165">
    <property type="entry name" value="DUF7843"/>
</dbReference>
<dbReference type="EMBL" id="UOFI01000054">
    <property type="protein sequence ID" value="VAW64294.1"/>
    <property type="molecule type" value="Genomic_DNA"/>
</dbReference>
<evidence type="ECO:0000259" key="1">
    <source>
        <dbReference type="Pfam" id="PF13387"/>
    </source>
</evidence>
<evidence type="ECO:0000259" key="3">
    <source>
        <dbReference type="Pfam" id="PF25225"/>
    </source>
</evidence>
<accession>A0A3B0Y6V6</accession>
<dbReference type="Pfam" id="PF25222">
    <property type="entry name" value="DUF7840"/>
    <property type="match status" value="1"/>
</dbReference>
<dbReference type="InterPro" id="IPR025178">
    <property type="entry name" value="Lnb_N"/>
</dbReference>
<organism evidence="4">
    <name type="scientific">hydrothermal vent metagenome</name>
    <dbReference type="NCBI Taxonomy" id="652676"/>
    <lineage>
        <taxon>unclassified sequences</taxon>
        <taxon>metagenomes</taxon>
        <taxon>ecological metagenomes</taxon>
    </lineage>
</organism>
<reference evidence="4" key="1">
    <citation type="submission" date="2018-06" db="EMBL/GenBank/DDBJ databases">
        <authorList>
            <person name="Zhirakovskaya E."/>
        </authorList>
    </citation>
    <scope>NUCLEOTIDE SEQUENCE</scope>
</reference>
<name>A0A3B0Y6V6_9ZZZZ</name>
<dbReference type="InterPro" id="IPR057162">
    <property type="entry name" value="DUF7840"/>
</dbReference>
<protein>
    <submittedName>
        <fullName evidence="4">Putative outermembrane protein</fullName>
    </submittedName>
</protein>
<dbReference type="Pfam" id="PF13387">
    <property type="entry name" value="Lnb_N"/>
    <property type="match status" value="1"/>
</dbReference>
<dbReference type="AlphaFoldDB" id="A0A3B0Y6V6"/>
<evidence type="ECO:0000313" key="4">
    <source>
        <dbReference type="EMBL" id="VAW64294.1"/>
    </source>
</evidence>